<dbReference type="GO" id="GO:0016853">
    <property type="term" value="F:isomerase activity"/>
    <property type="evidence" value="ECO:0007669"/>
    <property type="project" value="UniProtKB-KW"/>
</dbReference>
<dbReference type="PANTHER" id="PTHR13774:SF17">
    <property type="entry name" value="PHENAZINE BIOSYNTHESIS-LIKE DOMAIN-CONTAINING PROTEIN"/>
    <property type="match status" value="1"/>
</dbReference>
<dbReference type="NCBIfam" id="TIGR00654">
    <property type="entry name" value="PhzF_family"/>
    <property type="match status" value="1"/>
</dbReference>
<dbReference type="PANTHER" id="PTHR13774">
    <property type="entry name" value="PHENAZINE BIOSYNTHESIS PROTEIN"/>
    <property type="match status" value="1"/>
</dbReference>
<evidence type="ECO:0000313" key="4">
    <source>
        <dbReference type="Proteomes" id="UP001065593"/>
    </source>
</evidence>
<dbReference type="Proteomes" id="UP001065593">
    <property type="component" value="Unassembled WGS sequence"/>
</dbReference>
<dbReference type="Pfam" id="PF02567">
    <property type="entry name" value="PhzC-PhzF"/>
    <property type="match status" value="1"/>
</dbReference>
<proteinExistence type="inferred from homology"/>
<evidence type="ECO:0000256" key="2">
    <source>
        <dbReference type="ARBA" id="ARBA00023235"/>
    </source>
</evidence>
<protein>
    <submittedName>
        <fullName evidence="3">Isomerase</fullName>
    </submittedName>
</protein>
<accession>A0ABQ5NPZ7</accession>
<name>A0ABQ5NPZ7_9BACI</name>
<dbReference type="EMBL" id="BRZA01000007">
    <property type="protein sequence ID" value="GLC90202.1"/>
    <property type="molecule type" value="Genomic_DNA"/>
</dbReference>
<dbReference type="Gene3D" id="3.10.310.10">
    <property type="entry name" value="Diaminopimelate Epimerase, Chain A, domain 1"/>
    <property type="match status" value="2"/>
</dbReference>
<dbReference type="InterPro" id="IPR003719">
    <property type="entry name" value="Phenazine_PhzF-like"/>
</dbReference>
<comment type="similarity">
    <text evidence="1">Belongs to the PhzF family.</text>
</comment>
<comment type="caution">
    <text evidence="3">The sequence shown here is derived from an EMBL/GenBank/DDBJ whole genome shotgun (WGS) entry which is preliminary data.</text>
</comment>
<dbReference type="PIRSF" id="PIRSF016184">
    <property type="entry name" value="PhzC_PhzF"/>
    <property type="match status" value="1"/>
</dbReference>
<dbReference type="RefSeq" id="WP_264990117.1">
    <property type="nucleotide sequence ID" value="NZ_BRZA01000007.1"/>
</dbReference>
<sequence length="306" mass="33828">MVKVNVKHIDAFSSVPGKGNPAGVVLNGEDYTEQQMLAIAAAVGFNETAFVVPSNIADFRIRYFTPGHEMNLCGHATMGTVYALQMQGALKKSVFTIETNAGVLPIQIRKENNQLLITMQHAKPQFQPFNGSKSELAASIGLREEDLHADYPIVYGSTGIWTLIIPIKKLTSFSEMLPRTEEFPRILAEMPKASVHPICLEVRHPENDLHARHFSSPYSGTIEDAITGTASGVMGAYYKEYVDKAMELPTTLIVEQGHEVNKDGRVYVHIQKEEEELAISISGTAVFVKEIEVEINEHKNNSLGFI</sequence>
<reference evidence="3" key="1">
    <citation type="submission" date="2022-08" db="EMBL/GenBank/DDBJ databases">
        <title>Draft genome sequence of Lysinibacillus sp. strain KH24.</title>
        <authorList>
            <person name="Kanbe H."/>
            <person name="Itoh H."/>
        </authorList>
    </citation>
    <scope>NUCLEOTIDE SEQUENCE</scope>
    <source>
        <strain evidence="3">KH24</strain>
    </source>
</reference>
<gene>
    <name evidence="3" type="ORF">LYSBPC_33290</name>
</gene>
<evidence type="ECO:0000313" key="3">
    <source>
        <dbReference type="EMBL" id="GLC90202.1"/>
    </source>
</evidence>
<keyword evidence="4" id="KW-1185">Reference proteome</keyword>
<evidence type="ECO:0000256" key="1">
    <source>
        <dbReference type="ARBA" id="ARBA00008270"/>
    </source>
</evidence>
<keyword evidence="2 3" id="KW-0413">Isomerase</keyword>
<organism evidence="3 4">
    <name type="scientific">Lysinibacillus piscis</name>
    <dbReference type="NCBI Taxonomy" id="2518931"/>
    <lineage>
        <taxon>Bacteria</taxon>
        <taxon>Bacillati</taxon>
        <taxon>Bacillota</taxon>
        <taxon>Bacilli</taxon>
        <taxon>Bacillales</taxon>
        <taxon>Bacillaceae</taxon>
        <taxon>Lysinibacillus</taxon>
    </lineage>
</organism>
<dbReference type="SUPFAM" id="SSF54506">
    <property type="entry name" value="Diaminopimelate epimerase-like"/>
    <property type="match status" value="1"/>
</dbReference>